<reference evidence="4" key="1">
    <citation type="journal article" date="2019" name="Int. J. Syst. Evol. Microbiol.">
        <title>The Global Catalogue of Microorganisms (GCM) 10K type strain sequencing project: providing services to taxonomists for standard genome sequencing and annotation.</title>
        <authorList>
            <consortium name="The Broad Institute Genomics Platform"/>
            <consortium name="The Broad Institute Genome Sequencing Center for Infectious Disease"/>
            <person name="Wu L."/>
            <person name="Ma J."/>
        </authorList>
    </citation>
    <scope>NUCLEOTIDE SEQUENCE [LARGE SCALE GENOMIC DNA]</scope>
    <source>
        <strain evidence="4">JCM 18304</strain>
    </source>
</reference>
<dbReference type="PANTHER" id="PTHR33121">
    <property type="entry name" value="CYCLIC DI-GMP PHOSPHODIESTERASE PDEF"/>
    <property type="match status" value="1"/>
</dbReference>
<sequence>MTEPQLAPAPGNGAPPALRDLARDWFDAVARTTFVPGGRVHALPVLLDCLGRLAAALSAKPLDELAGCRVGADLVDANLSAPEALGASLALLGRRLPAALSLDDDQARVGLPTLLGRLATGFTDALREQALTAAEGIRHAERAAWRRRQERLQEDLQHALLHHPLTGLPNRAALTRRLTDLLTDPPAGLRLGICLLNLDRFGAVYDSLGPAAGDQVLLAVAERLCPLAAGRGRFLAHLGRDEYALLIERTSGPDEVVKAADEVLAVLPEPVLLDGHQISVTGRAGIVERPAAGTDPTELLRAAHITLGWVNRNRHCSWAVFDPKRNAADVARHALGAQMPAALRDGEFTLVYQPLVRLIDRTVVGVEGLARWRHPRLGVLGPAQFIAAAEDTGLIEPLGLHLLRLACAQAARWQDLASGPHLVSVNLATTQIRHPGLPALVADVLDRAGLPPHQLQLEITENAFDDTGGSALANLHALHDLGIRLALDDFGTGYSSLAYLSELPIQAVKLATGFLRGLGSSDAPRRSNRTILPALISLCHDLGLTITAEGIETATQAQRLTRLGCDLGQGFHLAEPVDPERIPELLGTVVSATSESPDPAW</sequence>
<dbReference type="PROSITE" id="PS50883">
    <property type="entry name" value="EAL"/>
    <property type="match status" value="1"/>
</dbReference>
<evidence type="ECO:0008006" key="5">
    <source>
        <dbReference type="Google" id="ProtNLM"/>
    </source>
</evidence>
<dbReference type="CDD" id="cd01948">
    <property type="entry name" value="EAL"/>
    <property type="match status" value="1"/>
</dbReference>
<dbReference type="InterPro" id="IPR043128">
    <property type="entry name" value="Rev_trsase/Diguanyl_cyclase"/>
</dbReference>
<name>A0ABP9SL22_9ACTN</name>
<evidence type="ECO:0000259" key="2">
    <source>
        <dbReference type="PROSITE" id="PS50887"/>
    </source>
</evidence>
<feature type="domain" description="GGDEF" evidence="2">
    <location>
        <begin position="189"/>
        <end position="323"/>
    </location>
</feature>
<dbReference type="InterPro" id="IPR000160">
    <property type="entry name" value="GGDEF_dom"/>
</dbReference>
<dbReference type="NCBIfam" id="TIGR00254">
    <property type="entry name" value="GGDEF"/>
    <property type="match status" value="1"/>
</dbReference>
<evidence type="ECO:0000313" key="4">
    <source>
        <dbReference type="Proteomes" id="UP001501570"/>
    </source>
</evidence>
<evidence type="ECO:0000313" key="3">
    <source>
        <dbReference type="EMBL" id="GAA5197719.1"/>
    </source>
</evidence>
<dbReference type="Pfam" id="PF00563">
    <property type="entry name" value="EAL"/>
    <property type="match status" value="1"/>
</dbReference>
<dbReference type="SUPFAM" id="SSF55073">
    <property type="entry name" value="Nucleotide cyclase"/>
    <property type="match status" value="1"/>
</dbReference>
<protein>
    <recommendedName>
        <fullName evidence="5">Diguanylate cyclase (GGDEF) domain-containing protein</fullName>
    </recommendedName>
</protein>
<evidence type="ECO:0000259" key="1">
    <source>
        <dbReference type="PROSITE" id="PS50883"/>
    </source>
</evidence>
<dbReference type="PANTHER" id="PTHR33121:SF70">
    <property type="entry name" value="SIGNALING PROTEIN YKOW"/>
    <property type="match status" value="1"/>
</dbReference>
<feature type="domain" description="EAL" evidence="1">
    <location>
        <begin position="332"/>
        <end position="590"/>
    </location>
</feature>
<dbReference type="Gene3D" id="3.30.70.270">
    <property type="match status" value="1"/>
</dbReference>
<keyword evidence="4" id="KW-1185">Reference proteome</keyword>
<accession>A0ABP9SL22</accession>
<dbReference type="InterPro" id="IPR001633">
    <property type="entry name" value="EAL_dom"/>
</dbReference>
<dbReference type="EMBL" id="BAABJQ010000030">
    <property type="protein sequence ID" value="GAA5197719.1"/>
    <property type="molecule type" value="Genomic_DNA"/>
</dbReference>
<dbReference type="InterPro" id="IPR050706">
    <property type="entry name" value="Cyclic-di-GMP_PDE-like"/>
</dbReference>
<dbReference type="SMART" id="SM00267">
    <property type="entry name" value="GGDEF"/>
    <property type="match status" value="1"/>
</dbReference>
<comment type="caution">
    <text evidence="3">The sequence shown here is derived from an EMBL/GenBank/DDBJ whole genome shotgun (WGS) entry which is preliminary data.</text>
</comment>
<dbReference type="RefSeq" id="WP_345636990.1">
    <property type="nucleotide sequence ID" value="NZ_BAABJQ010000030.1"/>
</dbReference>
<organism evidence="3 4">
    <name type="scientific">Rugosimonospora acidiphila</name>
    <dbReference type="NCBI Taxonomy" id="556531"/>
    <lineage>
        <taxon>Bacteria</taxon>
        <taxon>Bacillati</taxon>
        <taxon>Actinomycetota</taxon>
        <taxon>Actinomycetes</taxon>
        <taxon>Micromonosporales</taxon>
        <taxon>Micromonosporaceae</taxon>
        <taxon>Rugosimonospora</taxon>
    </lineage>
</organism>
<dbReference type="Pfam" id="PF00990">
    <property type="entry name" value="GGDEF"/>
    <property type="match status" value="1"/>
</dbReference>
<dbReference type="InterPro" id="IPR029787">
    <property type="entry name" value="Nucleotide_cyclase"/>
</dbReference>
<proteinExistence type="predicted"/>
<dbReference type="Proteomes" id="UP001501570">
    <property type="component" value="Unassembled WGS sequence"/>
</dbReference>
<dbReference type="Gene3D" id="3.20.20.450">
    <property type="entry name" value="EAL domain"/>
    <property type="match status" value="1"/>
</dbReference>
<dbReference type="InterPro" id="IPR035919">
    <property type="entry name" value="EAL_sf"/>
</dbReference>
<dbReference type="CDD" id="cd01949">
    <property type="entry name" value="GGDEF"/>
    <property type="match status" value="1"/>
</dbReference>
<dbReference type="SUPFAM" id="SSF141868">
    <property type="entry name" value="EAL domain-like"/>
    <property type="match status" value="1"/>
</dbReference>
<dbReference type="PROSITE" id="PS50887">
    <property type="entry name" value="GGDEF"/>
    <property type="match status" value="1"/>
</dbReference>
<dbReference type="SMART" id="SM00052">
    <property type="entry name" value="EAL"/>
    <property type="match status" value="1"/>
</dbReference>
<gene>
    <name evidence="3" type="ORF">GCM10023322_69570</name>
</gene>